<keyword evidence="2" id="KW-1185">Reference proteome</keyword>
<reference evidence="1 2" key="1">
    <citation type="submission" date="2018-04" db="EMBL/GenBank/DDBJ databases">
        <title>Chitinophaga fuyangensis sp. nov., isolated from soil in a chemical factory.</title>
        <authorList>
            <person name="Chen K."/>
        </authorList>
    </citation>
    <scope>NUCLEOTIDE SEQUENCE [LARGE SCALE GENOMIC DNA]</scope>
    <source>
        <strain evidence="1 2">LY-1</strain>
    </source>
</reference>
<proteinExistence type="predicted"/>
<organism evidence="1 2">
    <name type="scientific">Chitinophaga parva</name>
    <dbReference type="NCBI Taxonomy" id="2169414"/>
    <lineage>
        <taxon>Bacteria</taxon>
        <taxon>Pseudomonadati</taxon>
        <taxon>Bacteroidota</taxon>
        <taxon>Chitinophagia</taxon>
        <taxon>Chitinophagales</taxon>
        <taxon>Chitinophagaceae</taxon>
        <taxon>Chitinophaga</taxon>
    </lineage>
</organism>
<comment type="caution">
    <text evidence="1">The sequence shown here is derived from an EMBL/GenBank/DDBJ whole genome shotgun (WGS) entry which is preliminary data.</text>
</comment>
<sequence length="83" mass="9387">MVKPGDVKDSDKVGGCWLKQCGDPASPEGHINFSINFQAFTEELTRLHGLLGNAEWIDLRIVKNRQPEGRRGYTHRLKVRKIG</sequence>
<dbReference type="Proteomes" id="UP000244450">
    <property type="component" value="Unassembled WGS sequence"/>
</dbReference>
<dbReference type="EMBL" id="QCYK01000004">
    <property type="protein sequence ID" value="PUZ21793.1"/>
    <property type="molecule type" value="Genomic_DNA"/>
</dbReference>
<name>A0A2T7BBP2_9BACT</name>
<evidence type="ECO:0000313" key="1">
    <source>
        <dbReference type="EMBL" id="PUZ21793.1"/>
    </source>
</evidence>
<gene>
    <name evidence="1" type="ORF">DCC81_24710</name>
</gene>
<protein>
    <submittedName>
        <fullName evidence="1">Uncharacterized protein</fullName>
    </submittedName>
</protein>
<evidence type="ECO:0000313" key="2">
    <source>
        <dbReference type="Proteomes" id="UP000244450"/>
    </source>
</evidence>
<accession>A0A2T7BBP2</accession>
<dbReference type="AlphaFoldDB" id="A0A2T7BBP2"/>